<accession>A0A2T0PU82</accession>
<reference evidence="2 3" key="1">
    <citation type="submission" date="2018-03" db="EMBL/GenBank/DDBJ databases">
        <title>Genomic Encyclopedia of Archaeal and Bacterial Type Strains, Phase II (KMG-II): from individual species to whole genera.</title>
        <authorList>
            <person name="Goeker M."/>
        </authorList>
    </citation>
    <scope>NUCLEOTIDE SEQUENCE [LARGE SCALE GENOMIC DNA]</scope>
    <source>
        <strain evidence="2 3">DSM 45601</strain>
    </source>
</reference>
<dbReference type="RefSeq" id="WP_106252736.1">
    <property type="nucleotide sequence ID" value="NZ_PVZC01000010.1"/>
</dbReference>
<keyword evidence="3" id="KW-1185">Reference proteome</keyword>
<name>A0A2T0PU82_9ACTN</name>
<evidence type="ECO:0000256" key="1">
    <source>
        <dbReference type="ARBA" id="ARBA00005437"/>
    </source>
</evidence>
<dbReference type="OrthoDB" id="4863874at2"/>
<dbReference type="InterPro" id="IPR025659">
    <property type="entry name" value="Tubby-like_C"/>
</dbReference>
<evidence type="ECO:0000313" key="2">
    <source>
        <dbReference type="EMBL" id="PRX92457.1"/>
    </source>
</evidence>
<dbReference type="Proteomes" id="UP000237846">
    <property type="component" value="Unassembled WGS sequence"/>
</dbReference>
<organism evidence="2 3">
    <name type="scientific">Allonocardiopsis opalescens</name>
    <dbReference type="NCBI Taxonomy" id="1144618"/>
    <lineage>
        <taxon>Bacteria</taxon>
        <taxon>Bacillati</taxon>
        <taxon>Actinomycetota</taxon>
        <taxon>Actinomycetes</taxon>
        <taxon>Streptosporangiales</taxon>
        <taxon>Allonocardiopsis</taxon>
    </lineage>
</organism>
<dbReference type="Pfam" id="PF04525">
    <property type="entry name" value="LOR"/>
    <property type="match status" value="1"/>
</dbReference>
<proteinExistence type="inferred from homology"/>
<dbReference type="InterPro" id="IPR007612">
    <property type="entry name" value="LOR"/>
</dbReference>
<dbReference type="SUPFAM" id="SSF54518">
    <property type="entry name" value="Tubby C-terminal domain-like"/>
    <property type="match status" value="1"/>
</dbReference>
<dbReference type="Gene3D" id="2.40.160.200">
    <property type="entry name" value="LURP1-related"/>
    <property type="match status" value="1"/>
</dbReference>
<sequence>MRFVVRERIFDIGDDYWIEDERGERVFLVDGKALRIRDTFELKDRDDRVVATIKAKLLSLRGTMTIERGGETVATVKKKLFSPLRERLDVEFPDGREWEVSGDLLHKEYLIEGDGRPVAEISHKWFRVRDTYGVDVRDATVDPALVLAVAVAVDSLTDDEDDD</sequence>
<gene>
    <name evidence="2" type="ORF">CLV72_110218</name>
</gene>
<dbReference type="EMBL" id="PVZC01000010">
    <property type="protein sequence ID" value="PRX92457.1"/>
    <property type="molecule type" value="Genomic_DNA"/>
</dbReference>
<protein>
    <submittedName>
        <fullName evidence="2">Uncharacterized protein YxjI</fullName>
    </submittedName>
</protein>
<evidence type="ECO:0000313" key="3">
    <source>
        <dbReference type="Proteomes" id="UP000237846"/>
    </source>
</evidence>
<dbReference type="AlphaFoldDB" id="A0A2T0PU82"/>
<dbReference type="InterPro" id="IPR038595">
    <property type="entry name" value="LOR_sf"/>
</dbReference>
<comment type="similarity">
    <text evidence="1">Belongs to the LOR family.</text>
</comment>
<comment type="caution">
    <text evidence="2">The sequence shown here is derived from an EMBL/GenBank/DDBJ whole genome shotgun (WGS) entry which is preliminary data.</text>
</comment>